<dbReference type="OrthoDB" id="9809173at2"/>
<keyword evidence="3" id="KW-1003">Cell membrane</keyword>
<evidence type="ECO:0000256" key="7">
    <source>
        <dbReference type="RuleBase" id="RU363032"/>
    </source>
</evidence>
<name>A0A1U9K8Q1_9BACL</name>
<evidence type="ECO:0000313" key="10">
    <source>
        <dbReference type="Proteomes" id="UP000188603"/>
    </source>
</evidence>
<feature type="domain" description="ABC transmembrane type-1" evidence="8">
    <location>
        <begin position="87"/>
        <end position="299"/>
    </location>
</feature>
<keyword evidence="10" id="KW-1185">Reference proteome</keyword>
<comment type="similarity">
    <text evidence="7">Belongs to the binding-protein-dependent transport system permease family.</text>
</comment>
<dbReference type="Proteomes" id="UP000188603">
    <property type="component" value="Chromosome"/>
</dbReference>
<keyword evidence="5 7" id="KW-1133">Transmembrane helix</keyword>
<dbReference type="STRING" id="1471761.B0W44_12450"/>
<dbReference type="RefSeq" id="WP_077720312.1">
    <property type="nucleotide sequence ID" value="NZ_CP019699.1"/>
</dbReference>
<proteinExistence type="inferred from homology"/>
<evidence type="ECO:0000256" key="1">
    <source>
        <dbReference type="ARBA" id="ARBA00004651"/>
    </source>
</evidence>
<feature type="transmembrane region" description="Helical" evidence="7">
    <location>
        <begin position="281"/>
        <end position="300"/>
    </location>
</feature>
<gene>
    <name evidence="9" type="ORF">B0W44_12450</name>
</gene>
<reference evidence="9 10" key="1">
    <citation type="journal article" date="2015" name="Int. J. Syst. Evol. Microbiol.">
        <title>Novibacillus thermophilus gen. nov., sp. nov., a Gram-staining-negative and moderately thermophilic member of the family Thermoactinomycetaceae.</title>
        <authorList>
            <person name="Yang G."/>
            <person name="Chen J."/>
            <person name="Zhou S."/>
        </authorList>
    </citation>
    <scope>NUCLEOTIDE SEQUENCE [LARGE SCALE GENOMIC DNA]</scope>
    <source>
        <strain evidence="9 10">SG-1</strain>
    </source>
</reference>
<dbReference type="Gene3D" id="1.10.3720.10">
    <property type="entry name" value="MetI-like"/>
    <property type="match status" value="1"/>
</dbReference>
<keyword evidence="2 7" id="KW-0813">Transport</keyword>
<dbReference type="InterPro" id="IPR035906">
    <property type="entry name" value="MetI-like_sf"/>
</dbReference>
<comment type="subcellular location">
    <subcellularLocation>
        <location evidence="1 7">Cell membrane</location>
        <topology evidence="1 7">Multi-pass membrane protein</topology>
    </subcellularLocation>
</comment>
<dbReference type="AlphaFoldDB" id="A0A1U9K8Q1"/>
<dbReference type="KEGG" id="ntr:B0W44_12450"/>
<dbReference type="EMBL" id="CP019699">
    <property type="protein sequence ID" value="AQS56449.1"/>
    <property type="molecule type" value="Genomic_DNA"/>
</dbReference>
<dbReference type="InterPro" id="IPR051393">
    <property type="entry name" value="ABC_transporter_permease"/>
</dbReference>
<dbReference type="PROSITE" id="PS50928">
    <property type="entry name" value="ABC_TM1"/>
    <property type="match status" value="1"/>
</dbReference>
<evidence type="ECO:0000256" key="5">
    <source>
        <dbReference type="ARBA" id="ARBA00022989"/>
    </source>
</evidence>
<dbReference type="GO" id="GO:0005886">
    <property type="term" value="C:plasma membrane"/>
    <property type="evidence" value="ECO:0007669"/>
    <property type="project" value="UniProtKB-SubCell"/>
</dbReference>
<sequence>MSRGTSRTSGLKRIGRRSNNTSIKDFGSAMLYLFPALLIFSVFIFYPIVRTVYLSLFLTDRQRNPVEFIGLQNYIDMFLSEDFLSTLTATFLFVLYIVPATIFISLFLAVLAHVNLKGIKFYKVIYSSTLGVSVAASAMIFRYFYHPDLGLFNKILSFFNIGKIEWLIDPDWALFAIAIPTVWIHIGFNFIVLTGGLQNIPKELYESAQIDGAGWWRQLLNITIPQLSPILFFVTIILVIGSFQSFAQIDLLTGGGPSGATNLIVYSIYQDAFVRYNVGSASAQAIFLFVLIILITLLQFKFGEKRVHYQ</sequence>
<feature type="transmembrane region" description="Helical" evidence="7">
    <location>
        <begin position="227"/>
        <end position="247"/>
    </location>
</feature>
<dbReference type="Pfam" id="PF00528">
    <property type="entry name" value="BPD_transp_1"/>
    <property type="match status" value="1"/>
</dbReference>
<evidence type="ECO:0000259" key="8">
    <source>
        <dbReference type="PROSITE" id="PS50928"/>
    </source>
</evidence>
<dbReference type="InterPro" id="IPR000515">
    <property type="entry name" value="MetI-like"/>
</dbReference>
<keyword evidence="6 7" id="KW-0472">Membrane</keyword>
<dbReference type="PANTHER" id="PTHR30193:SF37">
    <property type="entry name" value="INNER MEMBRANE ABC TRANSPORTER PERMEASE PROTEIN YCJO"/>
    <property type="match status" value="1"/>
</dbReference>
<protein>
    <submittedName>
        <fullName evidence="9">Glycerol-3-phosphate ABC transporter permease</fullName>
    </submittedName>
</protein>
<feature type="transmembrane region" description="Helical" evidence="7">
    <location>
        <begin position="172"/>
        <end position="193"/>
    </location>
</feature>
<evidence type="ECO:0000313" key="9">
    <source>
        <dbReference type="EMBL" id="AQS56449.1"/>
    </source>
</evidence>
<dbReference type="SUPFAM" id="SSF161098">
    <property type="entry name" value="MetI-like"/>
    <property type="match status" value="1"/>
</dbReference>
<feature type="transmembrane region" description="Helical" evidence="7">
    <location>
        <begin position="124"/>
        <end position="145"/>
    </location>
</feature>
<evidence type="ECO:0000256" key="6">
    <source>
        <dbReference type="ARBA" id="ARBA00023136"/>
    </source>
</evidence>
<organism evidence="9 10">
    <name type="scientific">Novibacillus thermophilus</name>
    <dbReference type="NCBI Taxonomy" id="1471761"/>
    <lineage>
        <taxon>Bacteria</taxon>
        <taxon>Bacillati</taxon>
        <taxon>Bacillota</taxon>
        <taxon>Bacilli</taxon>
        <taxon>Bacillales</taxon>
        <taxon>Thermoactinomycetaceae</taxon>
        <taxon>Novibacillus</taxon>
    </lineage>
</organism>
<keyword evidence="4 7" id="KW-0812">Transmembrane</keyword>
<dbReference type="GO" id="GO:0055085">
    <property type="term" value="P:transmembrane transport"/>
    <property type="evidence" value="ECO:0007669"/>
    <property type="project" value="InterPro"/>
</dbReference>
<feature type="transmembrane region" description="Helical" evidence="7">
    <location>
        <begin position="26"/>
        <end position="49"/>
    </location>
</feature>
<dbReference type="PANTHER" id="PTHR30193">
    <property type="entry name" value="ABC TRANSPORTER PERMEASE PROTEIN"/>
    <property type="match status" value="1"/>
</dbReference>
<feature type="transmembrane region" description="Helical" evidence="7">
    <location>
        <begin position="87"/>
        <end position="112"/>
    </location>
</feature>
<accession>A0A1U9K8Q1</accession>
<evidence type="ECO:0000256" key="2">
    <source>
        <dbReference type="ARBA" id="ARBA00022448"/>
    </source>
</evidence>
<evidence type="ECO:0000256" key="3">
    <source>
        <dbReference type="ARBA" id="ARBA00022475"/>
    </source>
</evidence>
<dbReference type="CDD" id="cd06261">
    <property type="entry name" value="TM_PBP2"/>
    <property type="match status" value="1"/>
</dbReference>
<evidence type="ECO:0000256" key="4">
    <source>
        <dbReference type="ARBA" id="ARBA00022692"/>
    </source>
</evidence>